<keyword evidence="3" id="KW-1185">Reference proteome</keyword>
<evidence type="ECO:0000313" key="2">
    <source>
        <dbReference type="EMBL" id="MDJ1504609.1"/>
    </source>
</evidence>
<dbReference type="EMBL" id="JASJOU010000012">
    <property type="protein sequence ID" value="MDJ1504609.1"/>
    <property type="molecule type" value="Genomic_DNA"/>
</dbReference>
<protein>
    <recommendedName>
        <fullName evidence="4">DUF4369 domain-containing protein</fullName>
    </recommendedName>
</protein>
<dbReference type="PROSITE" id="PS51257">
    <property type="entry name" value="PROKAR_LIPOPROTEIN"/>
    <property type="match status" value="1"/>
</dbReference>
<evidence type="ECO:0000313" key="3">
    <source>
        <dbReference type="Proteomes" id="UP001232063"/>
    </source>
</evidence>
<dbReference type="RefSeq" id="WP_314516055.1">
    <property type="nucleotide sequence ID" value="NZ_JASJOU010000012.1"/>
</dbReference>
<feature type="signal peptide" evidence="1">
    <location>
        <begin position="1"/>
        <end position="19"/>
    </location>
</feature>
<evidence type="ECO:0000256" key="1">
    <source>
        <dbReference type="SAM" id="SignalP"/>
    </source>
</evidence>
<organism evidence="2 3">
    <name type="scientific">Xanthocytophaga agilis</name>
    <dbReference type="NCBI Taxonomy" id="3048010"/>
    <lineage>
        <taxon>Bacteria</taxon>
        <taxon>Pseudomonadati</taxon>
        <taxon>Bacteroidota</taxon>
        <taxon>Cytophagia</taxon>
        <taxon>Cytophagales</taxon>
        <taxon>Rhodocytophagaceae</taxon>
        <taxon>Xanthocytophaga</taxon>
    </lineage>
</organism>
<reference evidence="2" key="1">
    <citation type="submission" date="2023-05" db="EMBL/GenBank/DDBJ databases">
        <authorList>
            <person name="Zhang X."/>
        </authorList>
    </citation>
    <scope>NUCLEOTIDE SEQUENCE</scope>
    <source>
        <strain evidence="2">BD1B2-1</strain>
    </source>
</reference>
<proteinExistence type="predicted"/>
<feature type="chain" id="PRO_5041939657" description="DUF4369 domain-containing protein" evidence="1">
    <location>
        <begin position="20"/>
        <end position="291"/>
    </location>
</feature>
<keyword evidence="1" id="KW-0732">Signal</keyword>
<accession>A0AAE3RAT3</accession>
<evidence type="ECO:0008006" key="4">
    <source>
        <dbReference type="Google" id="ProtNLM"/>
    </source>
</evidence>
<dbReference type="Proteomes" id="UP001232063">
    <property type="component" value="Unassembled WGS sequence"/>
</dbReference>
<sequence>MKYFLLPCLIILYLFLATSCSEDRDTLSRSWRIMKVEMKEIELKHNGRKDVQLNNLNIQGRLDSIFKNTHIRLYERGEYAILFQGGDYVSKNWLYDYKTEQITLVGHTPMQEYVLKKIDSGKDWMQVELTLPRDFSITAEFPEFIIGKVSLLFSEDHKYEEGETDLLEPHRNEWRIKPLKKASKEDIRKRLVDHLSYILDYFQLIEDKQQSYFDTRLLQSPLKFYSHGLGVASSSNLPERWSNTFYDQEDAITAQKMLGDALDSTGDYPKGKTFIEEYRKVIEKMRLYLEN</sequence>
<gene>
    <name evidence="2" type="ORF">QNI22_28365</name>
</gene>
<comment type="caution">
    <text evidence="2">The sequence shown here is derived from an EMBL/GenBank/DDBJ whole genome shotgun (WGS) entry which is preliminary data.</text>
</comment>
<name>A0AAE3RAT3_9BACT</name>
<dbReference type="AlphaFoldDB" id="A0AAE3RAT3"/>